<dbReference type="InterPro" id="IPR051676">
    <property type="entry name" value="UPF0053_domain"/>
</dbReference>
<dbReference type="SUPFAM" id="SSF56176">
    <property type="entry name" value="FAD-binding/transporter-associated domain-like"/>
    <property type="match status" value="1"/>
</dbReference>
<dbReference type="InterPro" id="IPR044751">
    <property type="entry name" value="Ion_transp-like_CBS"/>
</dbReference>
<dbReference type="PROSITE" id="PS51371">
    <property type="entry name" value="CBS"/>
    <property type="match status" value="2"/>
</dbReference>
<evidence type="ECO:0000256" key="8">
    <source>
        <dbReference type="PROSITE-ProRule" id="PRU00703"/>
    </source>
</evidence>
<feature type="transmembrane region" description="Helical" evidence="10">
    <location>
        <begin position="101"/>
        <end position="125"/>
    </location>
</feature>
<dbReference type="SUPFAM" id="SSF54631">
    <property type="entry name" value="CBS-domain pair"/>
    <property type="match status" value="1"/>
</dbReference>
<dbReference type="InterPro" id="IPR005170">
    <property type="entry name" value="Transptr-assoc_dom"/>
</dbReference>
<feature type="transmembrane region" description="Helical" evidence="10">
    <location>
        <begin position="137"/>
        <end position="161"/>
    </location>
</feature>
<dbReference type="GO" id="GO:0005886">
    <property type="term" value="C:plasma membrane"/>
    <property type="evidence" value="ECO:0007669"/>
    <property type="project" value="UniProtKB-SubCell"/>
</dbReference>
<name>A0A7C3E5N7_9SPIR</name>
<dbReference type="Gene3D" id="3.30.465.10">
    <property type="match status" value="1"/>
</dbReference>
<feature type="transmembrane region" description="Helical" evidence="10">
    <location>
        <begin position="6"/>
        <end position="24"/>
    </location>
</feature>
<evidence type="ECO:0000256" key="1">
    <source>
        <dbReference type="ARBA" id="ARBA00004651"/>
    </source>
</evidence>
<comment type="subcellular location">
    <subcellularLocation>
        <location evidence="1">Cell membrane</location>
        <topology evidence="1">Multi-pass membrane protein</topology>
    </subcellularLocation>
</comment>
<sequence length="442" mass="48613">MESTALRDILIIFILILINGFFSLSEMSLVSSQKARLLAKAKNGKRAYKRALAAKEQPGRFLSTIQIGITLIGILAGAFGGSTLTEPLRHLLIQVPFLAPYAAGIAVAIVVIGITYFSIVLGELVPKQVALSKPEAIASLVVPILDGIALIFKPLVSFLSLSTSVLLKILHIREAPTHTMTEEELHIALQEGQQSGIVMENERSMVEGIFYLGDRPVETFMTYRSEVAWLDSNVSLIEIKPLLLSQDSPKYYPVCHETPDEVVGIVSKEDLLAQILLDIKKPIKSIMKKPIFVPGTMSALKAFDVFKREQAEFILVMDEYGGFSGTLSIQDLLEEIVGELSRPDNDTEDIILREDGSYLLGGAVNIDEAAELLGFGTLIKEHHEFHTLAGFILEIAGEIPRTGATYHWNGYMFEVVDMDGNRIDKVIVKKPAKAPEDLEPLA</sequence>
<evidence type="ECO:0000256" key="6">
    <source>
        <dbReference type="ARBA" id="ARBA00023122"/>
    </source>
</evidence>
<keyword evidence="5 9" id="KW-1133">Transmembrane helix</keyword>
<dbReference type="PANTHER" id="PTHR43099:SF2">
    <property type="entry name" value="UPF0053 PROTEIN YRKA"/>
    <property type="match status" value="1"/>
</dbReference>
<accession>A0A7C3E5N7</accession>
<keyword evidence="4" id="KW-0677">Repeat</keyword>
<dbReference type="GO" id="GO:0050660">
    <property type="term" value="F:flavin adenine dinucleotide binding"/>
    <property type="evidence" value="ECO:0007669"/>
    <property type="project" value="InterPro"/>
</dbReference>
<comment type="caution">
    <text evidence="13">The sequence shown here is derived from an EMBL/GenBank/DDBJ whole genome shotgun (WGS) entry which is preliminary data.</text>
</comment>
<evidence type="ECO:0000256" key="9">
    <source>
        <dbReference type="PROSITE-ProRule" id="PRU01193"/>
    </source>
</evidence>
<dbReference type="SMART" id="SM01091">
    <property type="entry name" value="CorC_HlyC"/>
    <property type="match status" value="1"/>
</dbReference>
<dbReference type="Pfam" id="PF01595">
    <property type="entry name" value="CNNM"/>
    <property type="match status" value="1"/>
</dbReference>
<keyword evidence="7 9" id="KW-0472">Membrane</keyword>
<proteinExistence type="predicted"/>
<dbReference type="InterPro" id="IPR036318">
    <property type="entry name" value="FAD-bd_PCMH-like_sf"/>
</dbReference>
<dbReference type="InterPro" id="IPR002550">
    <property type="entry name" value="CNNM"/>
</dbReference>
<feature type="domain" description="CBS" evidence="11">
    <location>
        <begin position="221"/>
        <end position="285"/>
    </location>
</feature>
<dbReference type="EMBL" id="DSVL01000290">
    <property type="protein sequence ID" value="HFH29737.1"/>
    <property type="molecule type" value="Genomic_DNA"/>
</dbReference>
<keyword evidence="3 9" id="KW-0812">Transmembrane</keyword>
<protein>
    <submittedName>
        <fullName evidence="13">HlyC/CorC family transporter</fullName>
    </submittedName>
</protein>
<evidence type="ECO:0000259" key="11">
    <source>
        <dbReference type="PROSITE" id="PS51371"/>
    </source>
</evidence>
<organism evidence="13">
    <name type="scientific">Gracilinema caldarium</name>
    <dbReference type="NCBI Taxonomy" id="215591"/>
    <lineage>
        <taxon>Bacteria</taxon>
        <taxon>Pseudomonadati</taxon>
        <taxon>Spirochaetota</taxon>
        <taxon>Spirochaetia</taxon>
        <taxon>Spirochaetales</taxon>
        <taxon>Breznakiellaceae</taxon>
        <taxon>Gracilinema</taxon>
    </lineage>
</organism>
<evidence type="ECO:0000256" key="5">
    <source>
        <dbReference type="ARBA" id="ARBA00022989"/>
    </source>
</evidence>
<evidence type="ECO:0000313" key="13">
    <source>
        <dbReference type="EMBL" id="HFH29737.1"/>
    </source>
</evidence>
<dbReference type="PROSITE" id="PS51846">
    <property type="entry name" value="CNNM"/>
    <property type="match status" value="1"/>
</dbReference>
<evidence type="ECO:0000256" key="7">
    <source>
        <dbReference type="ARBA" id="ARBA00023136"/>
    </source>
</evidence>
<dbReference type="Pfam" id="PF00571">
    <property type="entry name" value="CBS"/>
    <property type="match status" value="1"/>
</dbReference>
<dbReference type="PANTHER" id="PTHR43099">
    <property type="entry name" value="UPF0053 PROTEIN YRKA"/>
    <property type="match status" value="1"/>
</dbReference>
<dbReference type="Pfam" id="PF03471">
    <property type="entry name" value="CorC_HlyC"/>
    <property type="match status" value="1"/>
</dbReference>
<evidence type="ECO:0000256" key="10">
    <source>
        <dbReference type="SAM" id="Phobius"/>
    </source>
</evidence>
<dbReference type="Gene3D" id="3.10.580.10">
    <property type="entry name" value="CBS-domain"/>
    <property type="match status" value="1"/>
</dbReference>
<keyword evidence="6 8" id="KW-0129">CBS domain</keyword>
<evidence type="ECO:0000259" key="12">
    <source>
        <dbReference type="PROSITE" id="PS51846"/>
    </source>
</evidence>
<feature type="domain" description="CNNM transmembrane" evidence="12">
    <location>
        <begin position="1"/>
        <end position="202"/>
    </location>
</feature>
<evidence type="ECO:0000256" key="4">
    <source>
        <dbReference type="ARBA" id="ARBA00022737"/>
    </source>
</evidence>
<gene>
    <name evidence="13" type="ORF">ENS59_09550</name>
</gene>
<evidence type="ECO:0000256" key="3">
    <source>
        <dbReference type="ARBA" id="ARBA00022692"/>
    </source>
</evidence>
<dbReference type="InterPro" id="IPR046342">
    <property type="entry name" value="CBS_dom_sf"/>
</dbReference>
<dbReference type="CDD" id="cd04590">
    <property type="entry name" value="CBS_pair_CorC_HlyC_assoc"/>
    <property type="match status" value="1"/>
</dbReference>
<reference evidence="13" key="1">
    <citation type="journal article" date="2020" name="mSystems">
        <title>Genome- and Community-Level Interaction Insights into Carbon Utilization and Element Cycling Functions of Hydrothermarchaeota in Hydrothermal Sediment.</title>
        <authorList>
            <person name="Zhou Z."/>
            <person name="Liu Y."/>
            <person name="Xu W."/>
            <person name="Pan J."/>
            <person name="Luo Z.H."/>
            <person name="Li M."/>
        </authorList>
    </citation>
    <scope>NUCLEOTIDE SEQUENCE [LARGE SCALE GENOMIC DNA]</scope>
    <source>
        <strain evidence="13">SpSt-503</strain>
    </source>
</reference>
<keyword evidence="2" id="KW-1003">Cell membrane</keyword>
<evidence type="ECO:0000256" key="2">
    <source>
        <dbReference type="ARBA" id="ARBA00022475"/>
    </source>
</evidence>
<feature type="transmembrane region" description="Helical" evidence="10">
    <location>
        <begin position="59"/>
        <end position="81"/>
    </location>
</feature>
<dbReference type="AlphaFoldDB" id="A0A7C3E5N7"/>
<feature type="domain" description="CBS" evidence="11">
    <location>
        <begin position="286"/>
        <end position="347"/>
    </location>
</feature>
<dbReference type="InterPro" id="IPR000644">
    <property type="entry name" value="CBS_dom"/>
</dbReference>
<dbReference type="InterPro" id="IPR016169">
    <property type="entry name" value="FAD-bd_PCMH_sub2"/>
</dbReference>